<evidence type="ECO:0000256" key="3">
    <source>
        <dbReference type="ARBA" id="ARBA00022753"/>
    </source>
</evidence>
<sequence>MSLAKKEEVCSHRLVPRLGEPAVGVPIKKRPVLLSDRSVASSMPLSIKPPSPAKEMPISASGAACSNESFFNISKSDTNAITKGKGITDTQIQDHANRRFTTLLMTSGHRGLFNASRETPSAESATRCFPSVDESQRQNFLALDVQLPSHQNGKDSNYGSIVKEEKADQGLSGLSSAEPHNNVHVASEINASSNSNSSDGRLPNLDLNVPLDPAYSLEGLPNMHESGSGLYHHSTIQRQKAQVTAAAPISTISSGLGQNIGSTLNMSNSYGLSRKSGPADVTLDLQLKPPARPELGINWKGLVPAPELSLSLFGKPMDEPKSLSVPNALFDSETAGSSKKGSHRTAATPGSDEVLLEKTVTLGPCNANPQDSTSATVSGIDQMASNNLVKKEPEETSQQHILKGAEKAHLLARQSVGPVSNCAESEKTDSLPQIPSKTGFDLNSHIFPNNSIHDGLDVATDNVPIPAESLPDITHAKTMPAVPEVGINVKREESTGADTSPVVATVSGHSAPSMEAKSLPSQSTLASPAVGLCESSSQPSASTICKPPASHAHAHVDTRQRPCDANEACDALPGSSNPAAKPLLLNSRDNATIDGMSQGGAEMDCSDDEDNNTVSRLPTTNKPHDGPLGNGPTTKDDGINANNLCKELKKEHDSDVHQDCSSVTNKVNMEAVDGDKCIKTKVSVVSLAGDQRHRNEVFVSEKSKDKQSFNSDKTSTGSGSTDLQRSSALQKSTSPKLQSIRKSLKTLDSCLEKAKSPNMKSEISPHGKQAASCNENHAKIAAVKMEHQIENEEVARHSDLPQRDSVQGEDSEVDGASSSQPHSECAKGKTASEKSEHDKSKPDSCKTSPLQNERDGQLVGSHWRDLGHAYVNRNERWERFMESEREKNNGECHGGRHALDMTNQRMTGHRGGWRGAGPCGHPRNFRGPRMRDEFADEPIGGRRHSFEDEPGHLHRAPHRRQRSPPPDCLMRDVEIDGFHGREIPESRLLARGQIEDILDDMMEDRVFMPRSHRHRGQGDHRFIHRERSQSPAQRRGGHVHFHRGRSPEAMPRSPPLMRTERPYLPHCRHSRVHVERGGMQRNARRCGMEGDAFEPPLHPAHLAELHEEEELAGRRKYRERRAYLRSSVSDEDEMLSYHTEDDMEFAEAGGGPREHDGRFRNRMGHNRARGEQEDGYRHRGPQGWRDGDSNDSSRPKRRRY</sequence>
<feature type="compositionally biased region" description="Basic and acidic residues" evidence="7">
    <location>
        <begin position="1185"/>
        <end position="1194"/>
    </location>
</feature>
<name>A0A3L6TP35_PANMI</name>
<feature type="compositionally biased region" description="Basic and acidic residues" evidence="7">
    <location>
        <begin position="696"/>
        <end position="707"/>
    </location>
</feature>
<feature type="compositionally biased region" description="Basic and acidic residues" evidence="7">
    <location>
        <begin position="793"/>
        <end position="802"/>
    </location>
</feature>
<dbReference type="PANTHER" id="PTHR20939">
    <property type="entry name" value="SORTING NEXIN 20, 21"/>
    <property type="match status" value="1"/>
</dbReference>
<reference evidence="9" key="1">
    <citation type="journal article" date="2019" name="Nat. Commun.">
        <title>The genome of broomcorn millet.</title>
        <authorList>
            <person name="Zou C."/>
            <person name="Miki D."/>
            <person name="Li D."/>
            <person name="Tang Q."/>
            <person name="Xiao L."/>
            <person name="Rajput S."/>
            <person name="Deng P."/>
            <person name="Jia W."/>
            <person name="Huang R."/>
            <person name="Zhang M."/>
            <person name="Sun Y."/>
            <person name="Hu J."/>
            <person name="Fu X."/>
            <person name="Schnable P.S."/>
            <person name="Li F."/>
            <person name="Zhang H."/>
            <person name="Feng B."/>
            <person name="Zhu X."/>
            <person name="Liu R."/>
            <person name="Schnable J.C."/>
            <person name="Zhu J.-K."/>
            <person name="Zhang H."/>
        </authorList>
    </citation>
    <scope>NUCLEOTIDE SEQUENCE [LARGE SCALE GENOMIC DNA]</scope>
</reference>
<feature type="region of interest" description="Disordered" evidence="7">
    <location>
        <begin position="909"/>
        <end position="968"/>
    </location>
</feature>
<feature type="compositionally biased region" description="Basic residues" evidence="7">
    <location>
        <begin position="1035"/>
        <end position="1044"/>
    </location>
</feature>
<feature type="compositionally biased region" description="Polar residues" evidence="7">
    <location>
        <begin position="612"/>
        <end position="621"/>
    </location>
</feature>
<comment type="caution">
    <text evidence="8">The sequence shown here is derived from an EMBL/GenBank/DDBJ whole genome shotgun (WGS) entry which is preliminary data.</text>
</comment>
<evidence type="ECO:0000256" key="7">
    <source>
        <dbReference type="SAM" id="MobiDB-lite"/>
    </source>
</evidence>
<evidence type="ECO:0000313" key="8">
    <source>
        <dbReference type="EMBL" id="RLN41245.1"/>
    </source>
</evidence>
<dbReference type="InterPro" id="IPR039937">
    <property type="entry name" value="SNX20/SNX21"/>
</dbReference>
<evidence type="ECO:0000313" key="9">
    <source>
        <dbReference type="Proteomes" id="UP000275267"/>
    </source>
</evidence>
<dbReference type="OrthoDB" id="758862at2759"/>
<dbReference type="PANTHER" id="PTHR20939:SF11">
    <property type="entry name" value="LD12265P"/>
    <property type="match status" value="1"/>
</dbReference>
<organism evidence="8 9">
    <name type="scientific">Panicum miliaceum</name>
    <name type="common">Proso millet</name>
    <name type="synonym">Broomcorn millet</name>
    <dbReference type="NCBI Taxonomy" id="4540"/>
    <lineage>
        <taxon>Eukaryota</taxon>
        <taxon>Viridiplantae</taxon>
        <taxon>Streptophyta</taxon>
        <taxon>Embryophyta</taxon>
        <taxon>Tracheophyta</taxon>
        <taxon>Spermatophyta</taxon>
        <taxon>Magnoliopsida</taxon>
        <taxon>Liliopsida</taxon>
        <taxon>Poales</taxon>
        <taxon>Poaceae</taxon>
        <taxon>PACMAD clade</taxon>
        <taxon>Panicoideae</taxon>
        <taxon>Panicodae</taxon>
        <taxon>Paniceae</taxon>
        <taxon>Panicinae</taxon>
        <taxon>Panicum</taxon>
        <taxon>Panicum sect. Panicum</taxon>
    </lineage>
</organism>
<evidence type="ECO:0000256" key="5">
    <source>
        <dbReference type="ARBA" id="ARBA00023121"/>
    </source>
</evidence>
<feature type="region of interest" description="Disordered" evidence="7">
    <location>
        <begin position="752"/>
        <end position="772"/>
    </location>
</feature>
<feature type="compositionally biased region" description="Basic residues" evidence="7">
    <location>
        <begin position="953"/>
        <end position="962"/>
    </location>
</feature>
<dbReference type="GO" id="GO:1901981">
    <property type="term" value="F:phosphatidylinositol phosphate binding"/>
    <property type="evidence" value="ECO:0007669"/>
    <property type="project" value="TreeGrafter"/>
</dbReference>
<evidence type="ECO:0000256" key="4">
    <source>
        <dbReference type="ARBA" id="ARBA00022927"/>
    </source>
</evidence>
<keyword evidence="3" id="KW-0967">Endosome</keyword>
<keyword evidence="6" id="KW-0472">Membrane</keyword>
<feature type="compositionally biased region" description="Basic and acidic residues" evidence="7">
    <location>
        <begin position="824"/>
        <end position="844"/>
    </location>
</feature>
<proteinExistence type="predicted"/>
<feature type="compositionally biased region" description="Basic and acidic residues" evidence="7">
    <location>
        <begin position="1168"/>
        <end position="1177"/>
    </location>
</feature>
<comment type="subcellular location">
    <subcellularLocation>
        <location evidence="1">Early endosome membrane</location>
        <topology evidence="1">Peripheral membrane protein</topology>
        <orientation evidence="1">Cytoplasmic side</orientation>
    </subcellularLocation>
</comment>
<dbReference type="EMBL" id="PQIB02000001">
    <property type="protein sequence ID" value="RLN41245.1"/>
    <property type="molecule type" value="Genomic_DNA"/>
</dbReference>
<keyword evidence="9" id="KW-1185">Reference proteome</keyword>
<feature type="region of interest" description="Disordered" evidence="7">
    <location>
        <begin position="793"/>
        <end position="860"/>
    </location>
</feature>
<protein>
    <submittedName>
        <fullName evidence="8">Uncharacterized protein</fullName>
    </submittedName>
</protein>
<keyword evidence="5" id="KW-0446">Lipid-binding</keyword>
<evidence type="ECO:0000256" key="1">
    <source>
        <dbReference type="ARBA" id="ARBA00004469"/>
    </source>
</evidence>
<dbReference type="GO" id="GO:0015031">
    <property type="term" value="P:protein transport"/>
    <property type="evidence" value="ECO:0007669"/>
    <property type="project" value="UniProtKB-KW"/>
</dbReference>
<dbReference type="Proteomes" id="UP000275267">
    <property type="component" value="Unassembled WGS sequence"/>
</dbReference>
<keyword evidence="4" id="KW-0653">Protein transport</keyword>
<evidence type="ECO:0000256" key="2">
    <source>
        <dbReference type="ARBA" id="ARBA00022448"/>
    </source>
</evidence>
<feature type="region of interest" description="Disordered" evidence="7">
    <location>
        <begin position="1127"/>
        <end position="1200"/>
    </location>
</feature>
<dbReference type="AlphaFoldDB" id="A0A3L6TP35"/>
<evidence type="ECO:0000256" key="6">
    <source>
        <dbReference type="ARBA" id="ARBA00023136"/>
    </source>
</evidence>
<feature type="region of interest" description="Disordered" evidence="7">
    <location>
        <begin position="696"/>
        <end position="740"/>
    </location>
</feature>
<accession>A0A3L6TP35</accession>
<feature type="compositionally biased region" description="Polar residues" evidence="7">
    <location>
        <begin position="722"/>
        <end position="740"/>
    </location>
</feature>
<keyword evidence="2" id="KW-0813">Transport</keyword>
<feature type="region of interest" description="Disordered" evidence="7">
    <location>
        <begin position="1027"/>
        <end position="1061"/>
    </location>
</feature>
<dbReference type="GO" id="GO:0031901">
    <property type="term" value="C:early endosome membrane"/>
    <property type="evidence" value="ECO:0007669"/>
    <property type="project" value="UniProtKB-SubCell"/>
</dbReference>
<feature type="region of interest" description="Disordered" evidence="7">
    <location>
        <begin position="597"/>
        <end position="640"/>
    </location>
</feature>
<gene>
    <name evidence="8" type="ORF">C2845_PM01G11370</name>
</gene>